<comment type="caution">
    <text evidence="2">The sequence shown here is derived from an EMBL/GenBank/DDBJ whole genome shotgun (WGS) entry which is preliminary data.</text>
</comment>
<proteinExistence type="predicted"/>
<dbReference type="PANTHER" id="PTHR36837:SF4">
    <property type="entry name" value="BLR0908 PROTEIN"/>
    <property type="match status" value="1"/>
</dbReference>
<dbReference type="RefSeq" id="WP_110376025.1">
    <property type="nucleotide sequence ID" value="NZ_JAHBRY010000001.1"/>
</dbReference>
<dbReference type="InterPro" id="IPR051321">
    <property type="entry name" value="PHA/PHB_synthase"/>
</dbReference>
<dbReference type="AlphaFoldDB" id="A0A2V3U523"/>
<gene>
    <name evidence="2" type="ORF">C7450_107409</name>
</gene>
<dbReference type="InterPro" id="IPR000073">
    <property type="entry name" value="AB_hydrolase_1"/>
</dbReference>
<dbReference type="Pfam" id="PF00561">
    <property type="entry name" value="Abhydrolase_1"/>
    <property type="match status" value="1"/>
</dbReference>
<dbReference type="EMBL" id="QJJK01000007">
    <property type="protein sequence ID" value="PXW57368.1"/>
    <property type="molecule type" value="Genomic_DNA"/>
</dbReference>
<feature type="domain" description="AB hydrolase-1" evidence="1">
    <location>
        <begin position="97"/>
        <end position="180"/>
    </location>
</feature>
<dbReference type="Proteomes" id="UP000248021">
    <property type="component" value="Unassembled WGS sequence"/>
</dbReference>
<evidence type="ECO:0000259" key="1">
    <source>
        <dbReference type="Pfam" id="PF00561"/>
    </source>
</evidence>
<sequence>MQFQPASPTRAFLDHLSRTQLAALDDLRRTQADMLDLFGFGVHEAAFQTIASGPRWTLRHYPGAEAGEPILLVPAPIRRPYIWDLTPSLSAIGFCRDRQFDVHLIDWTPPSEGDGHDGIAAYVDGGIAACAARVAERTGSAPFLLGHSLGGTFAAICCALHPSLARGLVLLGAPLAFEPGSSRFRDLVVSQAKEELPDGVVPGALLSQACTLLSPGLFVWSRWMDAAFSLADPAAMNTHMRIARWALDEMSLPAQLVNQIVGWLYREDRFHRGVLSLGGRQIGPSDLRTPVLAVVSAADEIGPRASIAPFFAAMTANSTHIIEHPAEIGVGLQHLAILAGRRAHAEVWPEIAAWMNAHAATGS</sequence>
<reference evidence="2 3" key="1">
    <citation type="submission" date="2018-05" db="EMBL/GenBank/DDBJ databases">
        <title>Genomic Encyclopedia of Type Strains, Phase IV (KMG-IV): sequencing the most valuable type-strain genomes for metagenomic binning, comparative biology and taxonomic classification.</title>
        <authorList>
            <person name="Goeker M."/>
        </authorList>
    </citation>
    <scope>NUCLEOTIDE SEQUENCE [LARGE SCALE GENOMIC DNA]</scope>
    <source>
        <strain evidence="2 3">DSM 6462</strain>
    </source>
</reference>
<keyword evidence="3" id="KW-1185">Reference proteome</keyword>
<accession>A0A2V3U523</accession>
<organism evidence="2 3">
    <name type="scientific">Chelatococcus asaccharovorans</name>
    <dbReference type="NCBI Taxonomy" id="28210"/>
    <lineage>
        <taxon>Bacteria</taxon>
        <taxon>Pseudomonadati</taxon>
        <taxon>Pseudomonadota</taxon>
        <taxon>Alphaproteobacteria</taxon>
        <taxon>Hyphomicrobiales</taxon>
        <taxon>Chelatococcaceae</taxon>
        <taxon>Chelatococcus</taxon>
    </lineage>
</organism>
<protein>
    <submittedName>
        <fullName evidence="2">Polyhydroxyalkanoate synthase</fullName>
    </submittedName>
</protein>
<dbReference type="Gene3D" id="3.40.50.1820">
    <property type="entry name" value="alpha/beta hydrolase"/>
    <property type="match status" value="1"/>
</dbReference>
<dbReference type="SUPFAM" id="SSF53474">
    <property type="entry name" value="alpha/beta-Hydrolases"/>
    <property type="match status" value="1"/>
</dbReference>
<evidence type="ECO:0000313" key="2">
    <source>
        <dbReference type="EMBL" id="PXW57368.1"/>
    </source>
</evidence>
<name>A0A2V3U523_9HYPH</name>
<dbReference type="InterPro" id="IPR029058">
    <property type="entry name" value="AB_hydrolase_fold"/>
</dbReference>
<dbReference type="OrthoDB" id="9767934at2"/>
<dbReference type="PANTHER" id="PTHR36837">
    <property type="entry name" value="POLY(3-HYDROXYALKANOATE) POLYMERASE SUBUNIT PHAC"/>
    <property type="match status" value="1"/>
</dbReference>
<evidence type="ECO:0000313" key="3">
    <source>
        <dbReference type="Proteomes" id="UP000248021"/>
    </source>
</evidence>